<sequence length="208" mass="22707">MLTTEPGSKPGTEGFLMDLDVARLENESINVNTEIDVPPLRRPGGGMTASTVTTHTTFGPNVMRGAPVTGTAQFMAADILQAISMGTSIQHEPKHDIESFIYVLAYSVARKAVIGPTNLDTDQKKQLQSHFHYNFGRMTLFEILASRKGYMPLTIRKYFPGIMSAPMIALMATLDDLLDYSKSTGIRKGVPLTHETVLSAFDDAIGKV</sequence>
<reference evidence="2 3" key="1">
    <citation type="submission" date="2014-04" db="EMBL/GenBank/DDBJ databases">
        <authorList>
            <consortium name="DOE Joint Genome Institute"/>
            <person name="Kuo A."/>
            <person name="Gay G."/>
            <person name="Dore J."/>
            <person name="Kohler A."/>
            <person name="Nagy L.G."/>
            <person name="Floudas D."/>
            <person name="Copeland A."/>
            <person name="Barry K.W."/>
            <person name="Cichocki N."/>
            <person name="Veneault-Fourrey C."/>
            <person name="LaButti K."/>
            <person name="Lindquist E.A."/>
            <person name="Lipzen A."/>
            <person name="Lundell T."/>
            <person name="Morin E."/>
            <person name="Murat C."/>
            <person name="Sun H."/>
            <person name="Tunlid A."/>
            <person name="Henrissat B."/>
            <person name="Grigoriev I.V."/>
            <person name="Hibbett D.S."/>
            <person name="Martin F."/>
            <person name="Nordberg H.P."/>
            <person name="Cantor M.N."/>
            <person name="Hua S.X."/>
        </authorList>
    </citation>
    <scope>NUCLEOTIDE SEQUENCE [LARGE SCALE GENOMIC DNA]</scope>
    <source>
        <strain evidence="3">h7</strain>
    </source>
</reference>
<name>A0A0C3CMA0_HEBCY</name>
<evidence type="ECO:0000313" key="2">
    <source>
        <dbReference type="EMBL" id="KIM49820.1"/>
    </source>
</evidence>
<proteinExistence type="predicted"/>
<dbReference type="InterPro" id="IPR040976">
    <property type="entry name" value="Pkinase_fungal"/>
</dbReference>
<dbReference type="Proteomes" id="UP000053424">
    <property type="component" value="Unassembled WGS sequence"/>
</dbReference>
<gene>
    <name evidence="2" type="ORF">M413DRAFT_438939</name>
</gene>
<protein>
    <recommendedName>
        <fullName evidence="1">Fungal-type protein kinase domain-containing protein</fullName>
    </recommendedName>
</protein>
<evidence type="ECO:0000313" key="3">
    <source>
        <dbReference type="Proteomes" id="UP000053424"/>
    </source>
</evidence>
<dbReference type="AlphaFoldDB" id="A0A0C3CMA0"/>
<feature type="domain" description="Fungal-type protein kinase" evidence="1">
    <location>
        <begin position="4"/>
        <end position="106"/>
    </location>
</feature>
<dbReference type="EMBL" id="KN831768">
    <property type="protein sequence ID" value="KIM49820.1"/>
    <property type="molecule type" value="Genomic_DNA"/>
</dbReference>
<organism evidence="2 3">
    <name type="scientific">Hebeloma cylindrosporum</name>
    <dbReference type="NCBI Taxonomy" id="76867"/>
    <lineage>
        <taxon>Eukaryota</taxon>
        <taxon>Fungi</taxon>
        <taxon>Dikarya</taxon>
        <taxon>Basidiomycota</taxon>
        <taxon>Agaricomycotina</taxon>
        <taxon>Agaricomycetes</taxon>
        <taxon>Agaricomycetidae</taxon>
        <taxon>Agaricales</taxon>
        <taxon>Agaricineae</taxon>
        <taxon>Hymenogastraceae</taxon>
        <taxon>Hebeloma</taxon>
    </lineage>
</organism>
<dbReference type="OrthoDB" id="3271139at2759"/>
<reference evidence="3" key="2">
    <citation type="submission" date="2015-01" db="EMBL/GenBank/DDBJ databases">
        <title>Evolutionary Origins and Diversification of the Mycorrhizal Mutualists.</title>
        <authorList>
            <consortium name="DOE Joint Genome Institute"/>
            <consortium name="Mycorrhizal Genomics Consortium"/>
            <person name="Kohler A."/>
            <person name="Kuo A."/>
            <person name="Nagy L.G."/>
            <person name="Floudas D."/>
            <person name="Copeland A."/>
            <person name="Barry K.W."/>
            <person name="Cichocki N."/>
            <person name="Veneault-Fourrey C."/>
            <person name="LaButti K."/>
            <person name="Lindquist E.A."/>
            <person name="Lipzen A."/>
            <person name="Lundell T."/>
            <person name="Morin E."/>
            <person name="Murat C."/>
            <person name="Riley R."/>
            <person name="Ohm R."/>
            <person name="Sun H."/>
            <person name="Tunlid A."/>
            <person name="Henrissat B."/>
            <person name="Grigoriev I.V."/>
            <person name="Hibbett D.S."/>
            <person name="Martin F."/>
        </authorList>
    </citation>
    <scope>NUCLEOTIDE SEQUENCE [LARGE SCALE GENOMIC DNA]</scope>
    <source>
        <strain evidence="3">h7</strain>
    </source>
</reference>
<keyword evidence="3" id="KW-1185">Reference proteome</keyword>
<dbReference type="HOGENOM" id="CLU_1251122_0_0_1"/>
<dbReference type="STRING" id="686832.A0A0C3CMA0"/>
<dbReference type="Pfam" id="PF17667">
    <property type="entry name" value="Pkinase_fungal"/>
    <property type="match status" value="1"/>
</dbReference>
<accession>A0A0C3CMA0</accession>
<evidence type="ECO:0000259" key="1">
    <source>
        <dbReference type="Pfam" id="PF17667"/>
    </source>
</evidence>